<protein>
    <submittedName>
        <fullName evidence="6">Mandelate racemase/muconate lactonizing protein</fullName>
    </submittedName>
</protein>
<geneLocation type="plasmid" evidence="6 7">
    <name>pRLG202</name>
</geneLocation>
<evidence type="ECO:0000256" key="3">
    <source>
        <dbReference type="ARBA" id="ARBA00022842"/>
    </source>
</evidence>
<keyword evidence="2" id="KW-0479">Metal-binding</keyword>
<sequence length="425" mass="47525">MTRITDLRVFDLRFPTSQSLDGSDAMNPDPDYSAAYVILDTDMPDLAGHGLTFTIGRGNDICCMAIEAMRHLVVGAELAEVLAHPGKFWRHLTSDSQLRWIGPEKGAIHLATGAVVNAVWDLLAKQAEKPVWRLVAEMSPEEIADIVDYRYLTDVLTREEAVEILKRAETGKAERIAILEKEGYACYTTSAGWLGYEDEKLRRLCREAIDAGFNHIKMKVGRDLDDDIRRLRIAREVIGPDRYLMIDANQVWDVGQAIDWVKALAPAKPFFIEEPTSPDDVAGHRKIRQAIAPVKVATGEMCQNRIMFKQFIAEGAIDIVQIDSCRMGGLNEVLSVLLIAAKFGLPVWPHAGGVGLCEYVQHLSMIDYVAVSGTKEGRVIEYVDHLHEHFLEPCRIENAAYMPPTQPGFSIEMKPASISNYTFRK</sequence>
<dbReference type="InterPro" id="IPR013342">
    <property type="entry name" value="Mandelate_racemase_C"/>
</dbReference>
<dbReference type="FunFam" id="3.20.20.120:FF:000007">
    <property type="entry name" value="Mitochondrial enolase superfamily member 1"/>
    <property type="match status" value="1"/>
</dbReference>
<dbReference type="Gene3D" id="3.20.20.120">
    <property type="entry name" value="Enolase-like C-terminal domain"/>
    <property type="match status" value="1"/>
</dbReference>
<keyword evidence="4" id="KW-0456">Lyase</keyword>
<feature type="domain" description="Mandelate racemase/muconate lactonizing enzyme C-terminal" evidence="5">
    <location>
        <begin position="198"/>
        <end position="294"/>
    </location>
</feature>
<dbReference type="CDD" id="cd03324">
    <property type="entry name" value="rTSbeta_L-fuconate_dehydratase"/>
    <property type="match status" value="1"/>
</dbReference>
<dbReference type="InterPro" id="IPR046945">
    <property type="entry name" value="RHMD-like"/>
</dbReference>
<accession>A0ABF7QXV8</accession>
<dbReference type="Gene3D" id="3.30.390.10">
    <property type="entry name" value="Enolase-like, N-terminal domain"/>
    <property type="match status" value="1"/>
</dbReference>
<proteinExistence type="predicted"/>
<dbReference type="KEGG" id="rlt:Rleg2_6044"/>
<name>A0ABF7QXV8_RHILW</name>
<dbReference type="SUPFAM" id="SSF51604">
    <property type="entry name" value="Enolase C-terminal domain-like"/>
    <property type="match status" value="1"/>
</dbReference>
<dbReference type="GO" id="GO:0016836">
    <property type="term" value="F:hydro-lyase activity"/>
    <property type="evidence" value="ECO:0007669"/>
    <property type="project" value="UniProtKB-ARBA"/>
</dbReference>
<dbReference type="InterPro" id="IPR036849">
    <property type="entry name" value="Enolase-like_C_sf"/>
</dbReference>
<dbReference type="Proteomes" id="UP000008330">
    <property type="component" value="Plasmid pRLG202"/>
</dbReference>
<keyword evidence="6" id="KW-0614">Plasmid</keyword>
<dbReference type="RefSeq" id="WP_012555399.1">
    <property type="nucleotide sequence ID" value="NC_011366.1"/>
</dbReference>
<keyword evidence="7" id="KW-1185">Reference proteome</keyword>
<reference evidence="6 7" key="1">
    <citation type="journal article" date="2010" name="Stand. Genomic Sci.">
        <title>Complete genome sequence of Rhizobium leguminosarum bv trifolii strain WSM2304, an effective microsymbiont of the South American clover Trifolium polymorphum.</title>
        <authorList>
            <person name="Reeve W."/>
            <person name="O'Hara G."/>
            <person name="Chain P."/>
            <person name="Ardley J."/>
            <person name="Brau L."/>
            <person name="Nandesena K."/>
            <person name="Tiwari R."/>
            <person name="Malfatti S."/>
            <person name="Kiss H."/>
            <person name="Lapidus A."/>
            <person name="Copeland A."/>
            <person name="Nolan M."/>
            <person name="Land M."/>
            <person name="Ivanova N."/>
            <person name="Mavromatis K."/>
            <person name="Markowitz V."/>
            <person name="Kyrpides N."/>
            <person name="Melino V."/>
            <person name="Denton M."/>
            <person name="Yates R."/>
            <person name="Howieson J."/>
        </authorList>
    </citation>
    <scope>NUCLEOTIDE SEQUENCE [LARGE SCALE GENOMIC DNA]</scope>
    <source>
        <strain evidence="6 7">WSM2304</strain>
    </source>
</reference>
<dbReference type="EMBL" id="CP001193">
    <property type="protein sequence ID" value="ACI59214.1"/>
    <property type="molecule type" value="Genomic_DNA"/>
</dbReference>
<keyword evidence="3" id="KW-0460">Magnesium</keyword>
<organism evidence="6 7">
    <name type="scientific">Rhizobium leguminosarum bv. trifolii (strain WSM2304)</name>
    <dbReference type="NCBI Taxonomy" id="395492"/>
    <lineage>
        <taxon>Bacteria</taxon>
        <taxon>Pseudomonadati</taxon>
        <taxon>Pseudomonadota</taxon>
        <taxon>Alphaproteobacteria</taxon>
        <taxon>Hyphomicrobiales</taxon>
        <taxon>Rhizobiaceae</taxon>
        <taxon>Rhizobium/Agrobacterium group</taxon>
        <taxon>Rhizobium</taxon>
    </lineage>
</organism>
<dbReference type="SFLD" id="SFLDS00001">
    <property type="entry name" value="Enolase"/>
    <property type="match status" value="1"/>
</dbReference>
<dbReference type="SMART" id="SM00922">
    <property type="entry name" value="MR_MLE"/>
    <property type="match status" value="1"/>
</dbReference>
<dbReference type="SFLD" id="SFLDG00179">
    <property type="entry name" value="mandelate_racemase"/>
    <property type="match status" value="1"/>
</dbReference>
<dbReference type="AlphaFoldDB" id="A0ABF7QXV8"/>
<dbReference type="InterPro" id="IPR034610">
    <property type="entry name" value="L-fuconate_dehydratase"/>
</dbReference>
<evidence type="ECO:0000256" key="2">
    <source>
        <dbReference type="ARBA" id="ARBA00022723"/>
    </source>
</evidence>
<evidence type="ECO:0000259" key="5">
    <source>
        <dbReference type="SMART" id="SM00922"/>
    </source>
</evidence>
<dbReference type="PROSITE" id="PS00909">
    <property type="entry name" value="MR_MLE_2"/>
    <property type="match status" value="1"/>
</dbReference>
<evidence type="ECO:0000313" key="6">
    <source>
        <dbReference type="EMBL" id="ACI59214.1"/>
    </source>
</evidence>
<dbReference type="PANTHER" id="PTHR13794">
    <property type="entry name" value="ENOLASE SUPERFAMILY, MANDELATE RACEMASE"/>
    <property type="match status" value="1"/>
</dbReference>
<dbReference type="InterPro" id="IPR018110">
    <property type="entry name" value="Mandel_Rmase/mucon_lact_enz_CS"/>
</dbReference>
<dbReference type="Pfam" id="PF13378">
    <property type="entry name" value="MR_MLE_C"/>
    <property type="match status" value="1"/>
</dbReference>
<dbReference type="InterPro" id="IPR029065">
    <property type="entry name" value="Enolase_C-like"/>
</dbReference>
<evidence type="ECO:0000256" key="4">
    <source>
        <dbReference type="ARBA" id="ARBA00023239"/>
    </source>
</evidence>
<dbReference type="SUPFAM" id="SSF54826">
    <property type="entry name" value="Enolase N-terminal domain-like"/>
    <property type="match status" value="1"/>
</dbReference>
<dbReference type="SFLD" id="SFLDF00111">
    <property type="entry name" value="L-fuconate_dehydratase"/>
    <property type="match status" value="1"/>
</dbReference>
<comment type="cofactor">
    <cofactor evidence="1">
        <name>Mg(2+)</name>
        <dbReference type="ChEBI" id="CHEBI:18420"/>
    </cofactor>
</comment>
<dbReference type="GO" id="GO:0000287">
    <property type="term" value="F:magnesium ion binding"/>
    <property type="evidence" value="ECO:0007669"/>
    <property type="project" value="UniProtKB-ARBA"/>
</dbReference>
<evidence type="ECO:0000256" key="1">
    <source>
        <dbReference type="ARBA" id="ARBA00001946"/>
    </source>
</evidence>
<gene>
    <name evidence="6" type="ordered locus">Rleg2_6044</name>
</gene>
<dbReference type="PANTHER" id="PTHR13794:SF58">
    <property type="entry name" value="MITOCHONDRIAL ENOLASE SUPERFAMILY MEMBER 1"/>
    <property type="match status" value="1"/>
</dbReference>
<evidence type="ECO:0000313" key="7">
    <source>
        <dbReference type="Proteomes" id="UP000008330"/>
    </source>
</evidence>
<dbReference type="InterPro" id="IPR029017">
    <property type="entry name" value="Enolase-like_N"/>
</dbReference>